<evidence type="ECO:0000313" key="3">
    <source>
        <dbReference type="Proteomes" id="UP000225947"/>
    </source>
</evidence>
<keyword evidence="1" id="KW-1133">Transmembrane helix</keyword>
<keyword evidence="3" id="KW-1185">Reference proteome</keyword>
<dbReference type="Proteomes" id="UP000225947">
    <property type="component" value="Segment"/>
</dbReference>
<protein>
    <submittedName>
        <fullName evidence="2">Putative membrane protein</fullName>
    </submittedName>
</protein>
<feature type="transmembrane region" description="Helical" evidence="1">
    <location>
        <begin position="6"/>
        <end position="24"/>
    </location>
</feature>
<accession>A0A172Q0Q0</accession>
<keyword evidence="1" id="KW-0812">Transmembrane</keyword>
<reference evidence="3" key="1">
    <citation type="submission" date="2016-03" db="EMBL/GenBank/DDBJ databases">
        <title>Characterization of Acinetobacter baumannii phage vB_AbaM_ME3.</title>
        <authorList>
            <person name="Buttimer C.T.H."/>
            <person name="Elbreki M."/>
            <person name="Coffey A."/>
        </authorList>
    </citation>
    <scope>NUCLEOTIDE SEQUENCE [LARGE SCALE GENOMIC DNA]</scope>
</reference>
<sequence>MDNLVVWSSIGLLVYILVVVLSSILIKPVKILRNTLSIWLILFIMYLISLHWFKPWMV</sequence>
<dbReference type="SMR" id="A0A172Q0Q0"/>
<evidence type="ECO:0000313" key="2">
    <source>
        <dbReference type="EMBL" id="AND75415.1"/>
    </source>
</evidence>
<gene>
    <name evidence="2" type="ORF">ME3_254</name>
</gene>
<name>A0A172Q0Q0_9CAUD</name>
<proteinExistence type="predicted"/>
<dbReference type="EMBL" id="KU935715">
    <property type="protein sequence ID" value="AND75415.1"/>
    <property type="molecule type" value="Genomic_DNA"/>
</dbReference>
<keyword evidence="1" id="KW-0472">Membrane</keyword>
<evidence type="ECO:0000256" key="1">
    <source>
        <dbReference type="SAM" id="Phobius"/>
    </source>
</evidence>
<feature type="transmembrane region" description="Helical" evidence="1">
    <location>
        <begin position="36"/>
        <end position="53"/>
    </location>
</feature>
<organism evidence="2 3">
    <name type="scientific">Acinetobacter phage vB_AbaM_ME3</name>
    <dbReference type="NCBI Taxonomy" id="1837876"/>
    <lineage>
        <taxon>Viruses</taxon>
        <taxon>Duplodnaviria</taxon>
        <taxon>Heunggongvirae</taxon>
        <taxon>Uroviricota</taxon>
        <taxon>Caudoviricetes</taxon>
        <taxon>Metrivirus</taxon>
        <taxon>Metrivirus ME3</taxon>
    </lineage>
</organism>